<dbReference type="Pfam" id="PF00079">
    <property type="entry name" value="Serpin"/>
    <property type="match status" value="1"/>
</dbReference>
<dbReference type="AlphaFoldDB" id="A0A2M4BNX8"/>
<dbReference type="Gene3D" id="3.30.497.10">
    <property type="entry name" value="Antithrombin, subunit I, domain 2"/>
    <property type="match status" value="1"/>
</dbReference>
<dbReference type="GO" id="GO:0005615">
    <property type="term" value="C:extracellular space"/>
    <property type="evidence" value="ECO:0007669"/>
    <property type="project" value="InterPro"/>
</dbReference>
<dbReference type="InterPro" id="IPR023795">
    <property type="entry name" value="Serpin_CS"/>
</dbReference>
<dbReference type="InterPro" id="IPR036186">
    <property type="entry name" value="Serpin_sf"/>
</dbReference>
<feature type="domain" description="Serpin" evidence="6">
    <location>
        <begin position="57"/>
        <end position="424"/>
    </location>
</feature>
<dbReference type="InterPro" id="IPR042178">
    <property type="entry name" value="Serpin_sf_1"/>
</dbReference>
<feature type="signal peptide" evidence="5">
    <location>
        <begin position="1"/>
        <end position="23"/>
    </location>
</feature>
<dbReference type="SMART" id="SM00093">
    <property type="entry name" value="SERPIN"/>
    <property type="match status" value="1"/>
</dbReference>
<name>A0A2M4BNX8_9DIPT</name>
<dbReference type="PROSITE" id="PS00284">
    <property type="entry name" value="SERPIN"/>
    <property type="match status" value="1"/>
</dbReference>
<accession>A0A2M4BNX8</accession>
<protein>
    <submittedName>
        <fullName evidence="7">Putative serine proteinase inhibitor</fullName>
    </submittedName>
</protein>
<dbReference type="PANTHER" id="PTHR11461">
    <property type="entry name" value="SERINE PROTEASE INHIBITOR, SERPIN"/>
    <property type="match status" value="1"/>
</dbReference>
<dbReference type="PANTHER" id="PTHR11461:SF211">
    <property type="entry name" value="GH10112P-RELATED"/>
    <property type="match status" value="1"/>
</dbReference>
<evidence type="ECO:0000256" key="5">
    <source>
        <dbReference type="SAM" id="SignalP"/>
    </source>
</evidence>
<keyword evidence="3" id="KW-0722">Serine protease inhibitor</keyword>
<dbReference type="InterPro" id="IPR042185">
    <property type="entry name" value="Serpin_sf_2"/>
</dbReference>
<dbReference type="SUPFAM" id="SSF56574">
    <property type="entry name" value="Serpins"/>
    <property type="match status" value="1"/>
</dbReference>
<dbReference type="CDD" id="cd19601">
    <property type="entry name" value="serpin42Da-like"/>
    <property type="match status" value="1"/>
</dbReference>
<keyword evidence="2" id="KW-0646">Protease inhibitor</keyword>
<dbReference type="Gene3D" id="2.30.39.10">
    <property type="entry name" value="Alpha-1-antitrypsin, domain 1"/>
    <property type="match status" value="1"/>
</dbReference>
<sequence length="425" mass="48094">MAGAARIMFHLLAIVLAIGQTHPFLFDWPPGNWTIARKTKRLADSDKFLQQSNEFAFQLYKEVSAQTNGENVVISPLSISVCLALAAMGAGGLTADEMFGGLRYGKAVQKQQVAEWYGWLMHVLRDDESIDVANKLHVARIPQEGYTVKPSFRKLTLNSFLSNVDVVYYVLDDYAAKKIHSWVEWQTWNRVKDIIEAEALDDLTRMVSVSSVHFHARFKHQFLPYDTRPMPFWVSETESRDVPMMHIEEEFLSHNFEAKGFSALELAFDESYVTMLVLLPHTYDGLAALEEILPSLHLVELRNSMTGGDVAVYLPKFKFEFSLDLKNVLTTLGMGRMFTDDAEFPDLLEPDEPLKVSKAIHKAFIDVKEDGIEAHVVPKWYGLTFCAGRYLSPPITVFKADHPFVYILSSPDKGVYFIGKVTNPG</sequence>
<comment type="similarity">
    <text evidence="1 4">Belongs to the serpin family.</text>
</comment>
<evidence type="ECO:0000256" key="1">
    <source>
        <dbReference type="ARBA" id="ARBA00009500"/>
    </source>
</evidence>
<feature type="chain" id="PRO_5014792111" evidence="5">
    <location>
        <begin position="24"/>
        <end position="425"/>
    </location>
</feature>
<evidence type="ECO:0000259" key="6">
    <source>
        <dbReference type="SMART" id="SM00093"/>
    </source>
</evidence>
<dbReference type="EMBL" id="GGFJ01005636">
    <property type="protein sequence ID" value="MBW54777.1"/>
    <property type="molecule type" value="Transcribed_RNA"/>
</dbReference>
<evidence type="ECO:0000256" key="2">
    <source>
        <dbReference type="ARBA" id="ARBA00022690"/>
    </source>
</evidence>
<evidence type="ECO:0000313" key="7">
    <source>
        <dbReference type="EMBL" id="MBW54777.1"/>
    </source>
</evidence>
<evidence type="ECO:0000256" key="3">
    <source>
        <dbReference type="ARBA" id="ARBA00022900"/>
    </source>
</evidence>
<organism evidence="7">
    <name type="scientific">Anopheles marajoara</name>
    <dbReference type="NCBI Taxonomy" id="58244"/>
    <lineage>
        <taxon>Eukaryota</taxon>
        <taxon>Metazoa</taxon>
        <taxon>Ecdysozoa</taxon>
        <taxon>Arthropoda</taxon>
        <taxon>Hexapoda</taxon>
        <taxon>Insecta</taxon>
        <taxon>Pterygota</taxon>
        <taxon>Neoptera</taxon>
        <taxon>Endopterygota</taxon>
        <taxon>Diptera</taxon>
        <taxon>Nematocera</taxon>
        <taxon>Culicoidea</taxon>
        <taxon>Culicidae</taxon>
        <taxon>Anophelinae</taxon>
        <taxon>Anopheles</taxon>
    </lineage>
</organism>
<dbReference type="GO" id="GO:0004867">
    <property type="term" value="F:serine-type endopeptidase inhibitor activity"/>
    <property type="evidence" value="ECO:0007669"/>
    <property type="project" value="UniProtKB-KW"/>
</dbReference>
<dbReference type="InterPro" id="IPR000215">
    <property type="entry name" value="Serpin_fam"/>
</dbReference>
<dbReference type="InterPro" id="IPR023796">
    <property type="entry name" value="Serpin_dom"/>
</dbReference>
<reference evidence="7" key="1">
    <citation type="submission" date="2018-01" db="EMBL/GenBank/DDBJ databases">
        <title>An insight into the sialome of Amazonian anophelines.</title>
        <authorList>
            <person name="Ribeiro J.M."/>
            <person name="Scarpassa V."/>
            <person name="Calvo E."/>
        </authorList>
    </citation>
    <scope>NUCLEOTIDE SEQUENCE</scope>
    <source>
        <tissue evidence="7">Salivary glands</tissue>
    </source>
</reference>
<proteinExistence type="inferred from homology"/>
<evidence type="ECO:0000256" key="4">
    <source>
        <dbReference type="RuleBase" id="RU000411"/>
    </source>
</evidence>
<keyword evidence="5" id="KW-0732">Signal</keyword>